<evidence type="ECO:0000313" key="2">
    <source>
        <dbReference type="Proteomes" id="UP001498398"/>
    </source>
</evidence>
<protein>
    <submittedName>
        <fullName evidence="1">Uncharacterized protein</fullName>
    </submittedName>
</protein>
<gene>
    <name evidence="1" type="ORF">VKT23_015992</name>
</gene>
<sequence>MFPNIQTHSYGFFSVELLNLKAKNFGVVIACHLTVSGFVAVRRSRIMNGSGPGSSSTIDVIDTAI</sequence>
<reference evidence="1 2" key="1">
    <citation type="submission" date="2024-01" db="EMBL/GenBank/DDBJ databases">
        <title>A draft genome for the cacao thread blight pathogen Marasmiellus scandens.</title>
        <authorList>
            <person name="Baruah I.K."/>
            <person name="Leung J."/>
            <person name="Bukari Y."/>
            <person name="Amoako-Attah I."/>
            <person name="Meinhardt L.W."/>
            <person name="Bailey B.A."/>
            <person name="Cohen S.P."/>
        </authorList>
    </citation>
    <scope>NUCLEOTIDE SEQUENCE [LARGE SCALE GENOMIC DNA]</scope>
    <source>
        <strain evidence="1 2">GH-19</strain>
    </source>
</reference>
<dbReference type="Proteomes" id="UP001498398">
    <property type="component" value="Unassembled WGS sequence"/>
</dbReference>
<evidence type="ECO:0000313" key="1">
    <source>
        <dbReference type="EMBL" id="KAK7442745.1"/>
    </source>
</evidence>
<dbReference type="EMBL" id="JBANRG010000057">
    <property type="protein sequence ID" value="KAK7442745.1"/>
    <property type="molecule type" value="Genomic_DNA"/>
</dbReference>
<organism evidence="1 2">
    <name type="scientific">Marasmiellus scandens</name>
    <dbReference type="NCBI Taxonomy" id="2682957"/>
    <lineage>
        <taxon>Eukaryota</taxon>
        <taxon>Fungi</taxon>
        <taxon>Dikarya</taxon>
        <taxon>Basidiomycota</taxon>
        <taxon>Agaricomycotina</taxon>
        <taxon>Agaricomycetes</taxon>
        <taxon>Agaricomycetidae</taxon>
        <taxon>Agaricales</taxon>
        <taxon>Marasmiineae</taxon>
        <taxon>Omphalotaceae</taxon>
        <taxon>Marasmiellus</taxon>
    </lineage>
</organism>
<comment type="caution">
    <text evidence="1">The sequence shown here is derived from an EMBL/GenBank/DDBJ whole genome shotgun (WGS) entry which is preliminary data.</text>
</comment>
<proteinExistence type="predicted"/>
<accession>A0ABR1IW11</accession>
<name>A0ABR1IW11_9AGAR</name>
<keyword evidence="2" id="KW-1185">Reference proteome</keyword>